<dbReference type="InterPro" id="IPR037205">
    <property type="entry name" value="ChaB_sf"/>
</dbReference>
<feature type="domain" description="Rho termination factor-like N-terminal" evidence="2">
    <location>
        <begin position="102"/>
        <end position="133"/>
    </location>
</feature>
<dbReference type="OrthoDB" id="3731224at2"/>
<dbReference type="SUPFAM" id="SSF140376">
    <property type="entry name" value="ChaB-like"/>
    <property type="match status" value="1"/>
</dbReference>
<dbReference type="AlphaFoldDB" id="A0A2N9JEZ8"/>
<dbReference type="Pfam" id="PF07498">
    <property type="entry name" value="Rho_N"/>
    <property type="match status" value="1"/>
</dbReference>
<evidence type="ECO:0000259" key="2">
    <source>
        <dbReference type="Pfam" id="PF07498"/>
    </source>
</evidence>
<dbReference type="RefSeq" id="WP_105185355.1">
    <property type="nucleotide sequence ID" value="NZ_BAAAGO010000018.1"/>
</dbReference>
<proteinExistence type="predicted"/>
<reference evidence="3 4" key="1">
    <citation type="submission" date="2018-02" db="EMBL/GenBank/DDBJ databases">
        <authorList>
            <person name="Cohen D.B."/>
            <person name="Kent A.D."/>
        </authorList>
    </citation>
    <scope>NUCLEOTIDE SEQUENCE [LARGE SCALE GENOMIC DNA]</scope>
    <source>
        <strain evidence="3">1</strain>
    </source>
</reference>
<dbReference type="Pfam" id="PF06150">
    <property type="entry name" value="ChaB"/>
    <property type="match status" value="1"/>
</dbReference>
<name>A0A2N9JEZ8_9ACTN</name>
<feature type="region of interest" description="Disordered" evidence="1">
    <location>
        <begin position="1"/>
        <end position="25"/>
    </location>
</feature>
<evidence type="ECO:0000256" key="1">
    <source>
        <dbReference type="SAM" id="MobiDB-lite"/>
    </source>
</evidence>
<gene>
    <name evidence="3" type="ORF">MPLG2_1297</name>
</gene>
<feature type="region of interest" description="Disordered" evidence="1">
    <location>
        <begin position="61"/>
        <end position="95"/>
    </location>
</feature>
<dbReference type="Proteomes" id="UP000238164">
    <property type="component" value="Chromosome 1"/>
</dbReference>
<dbReference type="EMBL" id="LT985188">
    <property type="protein sequence ID" value="SPD86333.1"/>
    <property type="molecule type" value="Genomic_DNA"/>
</dbReference>
<feature type="compositionally biased region" description="Basic and acidic residues" evidence="1">
    <location>
        <begin position="61"/>
        <end position="89"/>
    </location>
</feature>
<sequence length="140" mass="15155">MPKTTKQGKPIKDELPSPVQRSDAHAQATFAKTYDSAMESYDDEGRANATAYASLKHSYEKVGDHWERKDEPGPSDERAEEGGLNDKESAGGVDAKATKVHLLGIARRLNVKGRSSMTKAELVDAIDKANVKATAKAREG</sequence>
<dbReference type="InterPro" id="IPR009317">
    <property type="entry name" value="ChaB"/>
</dbReference>
<evidence type="ECO:0000313" key="3">
    <source>
        <dbReference type="EMBL" id="SPD86333.1"/>
    </source>
</evidence>
<dbReference type="KEGG" id="mgg:MPLG2_1297"/>
<dbReference type="InterPro" id="IPR011112">
    <property type="entry name" value="Rho-like_N"/>
</dbReference>
<dbReference type="Gene3D" id="1.10.1740.70">
    <property type="entry name" value="ChaB"/>
    <property type="match status" value="1"/>
</dbReference>
<evidence type="ECO:0000313" key="4">
    <source>
        <dbReference type="Proteomes" id="UP000238164"/>
    </source>
</evidence>
<accession>A0A2N9JEZ8</accession>
<protein>
    <recommendedName>
        <fullName evidence="2">Rho termination factor-like N-terminal domain-containing protein</fullName>
    </recommendedName>
</protein>
<organism evidence="3 4">
    <name type="scientific">Micropruina glycogenica</name>
    <dbReference type="NCBI Taxonomy" id="75385"/>
    <lineage>
        <taxon>Bacteria</taxon>
        <taxon>Bacillati</taxon>
        <taxon>Actinomycetota</taxon>
        <taxon>Actinomycetes</taxon>
        <taxon>Propionibacteriales</taxon>
        <taxon>Nocardioidaceae</taxon>
        <taxon>Micropruina</taxon>
    </lineage>
</organism>
<keyword evidence="4" id="KW-1185">Reference proteome</keyword>